<reference evidence="1 2" key="1">
    <citation type="submission" date="2021-07" db="EMBL/GenBank/DDBJ databases">
        <title>The draft genome sequence of Sphingomicrobium sp. B8.</title>
        <authorList>
            <person name="Mu L."/>
        </authorList>
    </citation>
    <scope>NUCLEOTIDE SEQUENCE [LARGE SCALE GENOMIC DNA]</scope>
    <source>
        <strain evidence="1 2">B8</strain>
    </source>
</reference>
<protein>
    <submittedName>
        <fullName evidence="1">Uncharacterized protein</fullName>
    </submittedName>
</protein>
<comment type="caution">
    <text evidence="1">The sequence shown here is derived from an EMBL/GenBank/DDBJ whole genome shotgun (WGS) entry which is preliminary data.</text>
</comment>
<evidence type="ECO:0000313" key="2">
    <source>
        <dbReference type="Proteomes" id="UP000698028"/>
    </source>
</evidence>
<gene>
    <name evidence="1" type="ORF">KTQ36_06030</name>
</gene>
<proteinExistence type="predicted"/>
<dbReference type="RefSeq" id="WP_218632811.1">
    <property type="nucleotide sequence ID" value="NZ_JAHVAH010000001.1"/>
</dbReference>
<keyword evidence="2" id="KW-1185">Reference proteome</keyword>
<dbReference type="EMBL" id="JAHVAH010000001">
    <property type="protein sequence ID" value="MBW0144853.1"/>
    <property type="molecule type" value="Genomic_DNA"/>
</dbReference>
<evidence type="ECO:0000313" key="1">
    <source>
        <dbReference type="EMBL" id="MBW0144853.1"/>
    </source>
</evidence>
<dbReference type="Proteomes" id="UP000698028">
    <property type="component" value="Unassembled WGS sequence"/>
</dbReference>
<sequence>MDVNLETLFGNPDLYFHAFGPEDKLSFLPMDRDHFAQSIFCDQRIEPATREVYRVPIQTLMQAYEQRGYLAPQLSYIHQIAQTGSTILSRALDIVGKSLAIREPAHLRQVGMMAGAGFDPANPPKNFGPMLGFSLSMLGKRYKDAQPIIIKGNVPTSFIAEAINKADPGRPTIFLHYNLEEYLAAVLRTPNHMQWVENVASEMRLSEAPHFADLADASTPLKAAGLWLGMLKAFQAVEDANGNARALDANYLFEERVPTLMAASKLMEMPLEQAEAEAIADGELFTRYGKNPDQPYDPEARLERRKATLAEIPDELKAAQDWAAKKAADMGLRDEFYSPLVGDGGKLL</sequence>
<name>A0ABS6V5M4_9SPHN</name>
<organism evidence="1 2">
    <name type="scientific">Sphingomicrobium clamense</name>
    <dbReference type="NCBI Taxonomy" id="2851013"/>
    <lineage>
        <taxon>Bacteria</taxon>
        <taxon>Pseudomonadati</taxon>
        <taxon>Pseudomonadota</taxon>
        <taxon>Alphaproteobacteria</taxon>
        <taxon>Sphingomonadales</taxon>
        <taxon>Sphingomonadaceae</taxon>
        <taxon>Sphingomicrobium</taxon>
    </lineage>
</organism>
<accession>A0ABS6V5M4</accession>